<dbReference type="Proteomes" id="UP000664132">
    <property type="component" value="Unassembled WGS sequence"/>
</dbReference>
<dbReference type="EMBL" id="JAFJYH010000339">
    <property type="protein sequence ID" value="KAG4413004.1"/>
    <property type="molecule type" value="Genomic_DNA"/>
</dbReference>
<accession>A0A8H7T3W8</accession>
<name>A0A8H7T3W8_9HELO</name>
<evidence type="ECO:0000313" key="1">
    <source>
        <dbReference type="EMBL" id="KAG4413004.1"/>
    </source>
</evidence>
<reference evidence="1" key="1">
    <citation type="submission" date="2021-02" db="EMBL/GenBank/DDBJ databases">
        <title>Genome sequence Cadophora malorum strain M34.</title>
        <authorList>
            <person name="Stefanovic E."/>
            <person name="Vu D."/>
            <person name="Scully C."/>
            <person name="Dijksterhuis J."/>
            <person name="Roader J."/>
            <person name="Houbraken J."/>
        </authorList>
    </citation>
    <scope>NUCLEOTIDE SEQUENCE</scope>
    <source>
        <strain evidence="1">M34</strain>
    </source>
</reference>
<evidence type="ECO:0000313" key="2">
    <source>
        <dbReference type="Proteomes" id="UP000664132"/>
    </source>
</evidence>
<dbReference type="OrthoDB" id="4777915at2759"/>
<gene>
    <name evidence="1" type="ORF">IFR04_013863</name>
</gene>
<organism evidence="1 2">
    <name type="scientific">Cadophora malorum</name>
    <dbReference type="NCBI Taxonomy" id="108018"/>
    <lineage>
        <taxon>Eukaryota</taxon>
        <taxon>Fungi</taxon>
        <taxon>Dikarya</taxon>
        <taxon>Ascomycota</taxon>
        <taxon>Pezizomycotina</taxon>
        <taxon>Leotiomycetes</taxon>
        <taxon>Helotiales</taxon>
        <taxon>Ploettnerulaceae</taxon>
        <taxon>Cadophora</taxon>
    </lineage>
</organism>
<protein>
    <submittedName>
        <fullName evidence="1">Uncharacterized protein</fullName>
    </submittedName>
</protein>
<keyword evidence="2" id="KW-1185">Reference proteome</keyword>
<proteinExistence type="predicted"/>
<dbReference type="AlphaFoldDB" id="A0A8H7T3W8"/>
<comment type="caution">
    <text evidence="1">The sequence shown here is derived from an EMBL/GenBank/DDBJ whole genome shotgun (WGS) entry which is preliminary data.</text>
</comment>
<sequence>MNLPTPQDRELWLKATQTPGEITDAERRSILRIADPETQLANSLSISGLTPEELEDKLFIRPESVTERECLLIQHGYHIWNNQEAMANGHMDWNVEDRMSRIHASLALKRPREREVERALRNRKEAFVMQRQEASRLRMAGVAEEMHQPCRWVQRLIDAEIEAASNSDGKALVWGFIVLRDAMTTAPYSDEDWTLFVKKLEKEIIWGVKRVNGNQRIEATRRLIWGKEMVDGTDLEGLHRSFQDTVTSEANASPHIIHNTFLLVTSEVMSSFVHAGTSDYASPAWIWAYEASTKDALALVPALTPVTHALQPVAETRYEGRLKVSAYSLFTWFYAARAENIYSMKLFWEKAQQHPAGVWEVETSMGRYHHPLVLTDKFAEYLFNTYELDDRR</sequence>